<feature type="transmembrane region" description="Helical" evidence="8">
    <location>
        <begin position="85"/>
        <end position="105"/>
    </location>
</feature>
<comment type="caution">
    <text evidence="10">The sequence shown here is derived from an EMBL/GenBank/DDBJ whole genome shotgun (WGS) entry which is preliminary data.</text>
</comment>
<feature type="transmembrane region" description="Helical" evidence="8">
    <location>
        <begin position="162"/>
        <end position="188"/>
    </location>
</feature>
<dbReference type="Proteomes" id="UP000035909">
    <property type="component" value="Unassembled WGS sequence"/>
</dbReference>
<evidence type="ECO:0000256" key="1">
    <source>
        <dbReference type="ARBA" id="ARBA00004651"/>
    </source>
</evidence>
<evidence type="ECO:0000313" key="11">
    <source>
        <dbReference type="Proteomes" id="UP000035909"/>
    </source>
</evidence>
<evidence type="ECO:0000256" key="4">
    <source>
        <dbReference type="ARBA" id="ARBA00022679"/>
    </source>
</evidence>
<feature type="transmembrane region" description="Helical" evidence="8">
    <location>
        <begin position="265"/>
        <end position="285"/>
    </location>
</feature>
<dbReference type="GO" id="GO:0016763">
    <property type="term" value="F:pentosyltransferase activity"/>
    <property type="evidence" value="ECO:0007669"/>
    <property type="project" value="TreeGrafter"/>
</dbReference>
<keyword evidence="7 8" id="KW-0472">Membrane</keyword>
<evidence type="ECO:0000259" key="9">
    <source>
        <dbReference type="Pfam" id="PF13231"/>
    </source>
</evidence>
<keyword evidence="4 10" id="KW-0808">Transferase</keyword>
<protein>
    <submittedName>
        <fullName evidence="10">Glycosyl transferase</fullName>
    </submittedName>
</protein>
<feature type="transmembrane region" description="Helical" evidence="8">
    <location>
        <begin position="6"/>
        <end position="26"/>
    </location>
</feature>
<feature type="transmembrane region" description="Helical" evidence="8">
    <location>
        <begin position="412"/>
        <end position="434"/>
    </location>
</feature>
<dbReference type="PANTHER" id="PTHR33908">
    <property type="entry name" value="MANNOSYLTRANSFERASE YKCB-RELATED"/>
    <property type="match status" value="1"/>
</dbReference>
<keyword evidence="5 8" id="KW-0812">Transmembrane</keyword>
<organism evidence="10 11">
    <name type="scientific">Photobacterium ganghwense</name>
    <dbReference type="NCBI Taxonomy" id="320778"/>
    <lineage>
        <taxon>Bacteria</taxon>
        <taxon>Pseudomonadati</taxon>
        <taxon>Pseudomonadota</taxon>
        <taxon>Gammaproteobacteria</taxon>
        <taxon>Vibrionales</taxon>
        <taxon>Vibrionaceae</taxon>
        <taxon>Photobacterium</taxon>
    </lineage>
</organism>
<dbReference type="GO" id="GO:0010041">
    <property type="term" value="P:response to iron(III) ion"/>
    <property type="evidence" value="ECO:0007669"/>
    <property type="project" value="TreeGrafter"/>
</dbReference>
<keyword evidence="3" id="KW-0328">Glycosyltransferase</keyword>
<feature type="transmembrane region" description="Helical" evidence="8">
    <location>
        <begin position="135"/>
        <end position="156"/>
    </location>
</feature>
<feature type="transmembrane region" description="Helical" evidence="8">
    <location>
        <begin position="351"/>
        <end position="373"/>
    </location>
</feature>
<dbReference type="EMBL" id="LDOU01000034">
    <property type="protein sequence ID" value="KLV04590.1"/>
    <property type="molecule type" value="Genomic_DNA"/>
</dbReference>
<keyword evidence="2" id="KW-1003">Cell membrane</keyword>
<dbReference type="STRING" id="320778.ABT57_23510"/>
<name>A0A0J1GY48_9GAMM</name>
<feature type="transmembrane region" description="Helical" evidence="8">
    <location>
        <begin position="385"/>
        <end position="405"/>
    </location>
</feature>
<feature type="domain" description="Glycosyltransferase RgtA/B/C/D-like" evidence="9">
    <location>
        <begin position="62"/>
        <end position="208"/>
    </location>
</feature>
<dbReference type="PATRIC" id="fig|320778.3.peg.5025"/>
<accession>A0A0J1GY48</accession>
<dbReference type="Pfam" id="PF13231">
    <property type="entry name" value="PMT_2"/>
    <property type="match status" value="1"/>
</dbReference>
<reference evidence="10 11" key="1">
    <citation type="submission" date="2015-05" db="EMBL/GenBank/DDBJ databases">
        <title>Photobacterium galathea sp. nov.</title>
        <authorList>
            <person name="Machado H."/>
            <person name="Gram L."/>
        </authorList>
    </citation>
    <scope>NUCLEOTIDE SEQUENCE [LARGE SCALE GENOMIC DNA]</scope>
    <source>
        <strain evidence="10 11">DSM 22954</strain>
    </source>
</reference>
<gene>
    <name evidence="10" type="ORF">ABT57_23510</name>
</gene>
<dbReference type="GO" id="GO:0005886">
    <property type="term" value="C:plasma membrane"/>
    <property type="evidence" value="ECO:0007669"/>
    <property type="project" value="UniProtKB-SubCell"/>
</dbReference>
<evidence type="ECO:0000256" key="2">
    <source>
        <dbReference type="ARBA" id="ARBA00022475"/>
    </source>
</evidence>
<evidence type="ECO:0000256" key="5">
    <source>
        <dbReference type="ARBA" id="ARBA00022692"/>
    </source>
</evidence>
<dbReference type="GO" id="GO:0009103">
    <property type="term" value="P:lipopolysaccharide biosynthetic process"/>
    <property type="evidence" value="ECO:0007669"/>
    <property type="project" value="TreeGrafter"/>
</dbReference>
<dbReference type="InterPro" id="IPR038731">
    <property type="entry name" value="RgtA/B/C-like"/>
</dbReference>
<evidence type="ECO:0000256" key="6">
    <source>
        <dbReference type="ARBA" id="ARBA00022989"/>
    </source>
</evidence>
<evidence type="ECO:0000256" key="7">
    <source>
        <dbReference type="ARBA" id="ARBA00023136"/>
    </source>
</evidence>
<dbReference type="InterPro" id="IPR050297">
    <property type="entry name" value="LipidA_mod_glycosyltrf_83"/>
</dbReference>
<keyword evidence="11" id="KW-1185">Reference proteome</keyword>
<dbReference type="AlphaFoldDB" id="A0A0J1GY48"/>
<evidence type="ECO:0000313" key="10">
    <source>
        <dbReference type="EMBL" id="KLV04590.1"/>
    </source>
</evidence>
<evidence type="ECO:0000256" key="3">
    <source>
        <dbReference type="ARBA" id="ARBA00022676"/>
    </source>
</evidence>
<sequence length="560" mass="63436">MSNSYYANLFAILAIAFIVIFAGIGLRDPWPADEPRFVEAAKEMVESGNWFFPLRGSELYPDKPPVFMWLMALLYKLTGSLSSTFMIPNAVAGLVMVWCVFDLAAKLWNVQTARNAAVLLLITPQFVIQAKAAQIDAMVACWITVSMYGLIRHFFVQPSPRWYLFSWACMAVGILTKGVGFLPVFVLIPIAVLHLTGRQRFEQQLKAKALLGPATMLGVLILWLLPVLYFSFFKDNPDYIAYRNNILLQQTAERYANPTGHLKPWHYFIVSVIPVLWFPLYFFLFNKENWKQIFNSPVIQAILVWVVCVVIFFSISPGKRGVYILPALPMLAMVMGALITQSGIPQWINRLFTGVAGIVTVAMAAATVLALFHARVLTKELGDNLLPFAAFFAVAALIWGGILWLRKFRLNLPVYGLALALTWLLYSTWGYTLLNPIRTPAKDIMADVSSIVGQDGELGMTRFKEQFLLFSSVPMTHFSYLSNVHEQDKNAWLWMKEGPNRFILAKNDGDIICFDTSKSQVMGFAHRREWILLDENSLLPECEPPKTIKRYQLTPEAIYQ</sequence>
<feature type="transmembrane region" description="Helical" evidence="8">
    <location>
        <begin position="209"/>
        <end position="232"/>
    </location>
</feature>
<proteinExistence type="predicted"/>
<feature type="transmembrane region" description="Helical" evidence="8">
    <location>
        <begin position="297"/>
        <end position="315"/>
    </location>
</feature>
<comment type="subcellular location">
    <subcellularLocation>
        <location evidence="1">Cell membrane</location>
        <topology evidence="1">Multi-pass membrane protein</topology>
    </subcellularLocation>
</comment>
<keyword evidence="6 8" id="KW-1133">Transmembrane helix</keyword>
<evidence type="ECO:0000256" key="8">
    <source>
        <dbReference type="SAM" id="Phobius"/>
    </source>
</evidence>
<feature type="transmembrane region" description="Helical" evidence="8">
    <location>
        <begin position="321"/>
        <end position="339"/>
    </location>
</feature>
<dbReference type="PANTHER" id="PTHR33908:SF3">
    <property type="entry name" value="UNDECAPRENYL PHOSPHATE-ALPHA-4-AMINO-4-DEOXY-L-ARABINOSE ARABINOSYL TRANSFERASE"/>
    <property type="match status" value="1"/>
</dbReference>